<reference evidence="2 3" key="1">
    <citation type="submission" date="2019-02" db="EMBL/GenBank/DDBJ databases">
        <title>Deep-cultivation of Planctomycetes and their phenomic and genomic characterization uncovers novel biology.</title>
        <authorList>
            <person name="Wiegand S."/>
            <person name="Jogler M."/>
            <person name="Boedeker C."/>
            <person name="Pinto D."/>
            <person name="Vollmers J."/>
            <person name="Rivas-Marin E."/>
            <person name="Kohn T."/>
            <person name="Peeters S.H."/>
            <person name="Heuer A."/>
            <person name="Rast P."/>
            <person name="Oberbeckmann S."/>
            <person name="Bunk B."/>
            <person name="Jeske O."/>
            <person name="Meyerdierks A."/>
            <person name="Storesund J.E."/>
            <person name="Kallscheuer N."/>
            <person name="Luecker S."/>
            <person name="Lage O.M."/>
            <person name="Pohl T."/>
            <person name="Merkel B.J."/>
            <person name="Hornburger P."/>
            <person name="Mueller R.-W."/>
            <person name="Bruemmer F."/>
            <person name="Labrenz M."/>
            <person name="Spormann A.M."/>
            <person name="Op Den Camp H."/>
            <person name="Overmann J."/>
            <person name="Amann R."/>
            <person name="Jetten M.S.M."/>
            <person name="Mascher T."/>
            <person name="Medema M.H."/>
            <person name="Devos D.P."/>
            <person name="Kaster A.-K."/>
            <person name="Ovreas L."/>
            <person name="Rohde M."/>
            <person name="Galperin M.Y."/>
            <person name="Jogler C."/>
        </authorList>
    </citation>
    <scope>NUCLEOTIDE SEQUENCE [LARGE SCALE GENOMIC DNA]</scope>
    <source>
        <strain evidence="2 3">Pla144</strain>
    </source>
</reference>
<dbReference type="GO" id="GO:0016787">
    <property type="term" value="F:hydrolase activity"/>
    <property type="evidence" value="ECO:0007669"/>
    <property type="project" value="InterPro"/>
</dbReference>
<organism evidence="2 3">
    <name type="scientific">Bythopirellula polymerisocia</name>
    <dbReference type="NCBI Taxonomy" id="2528003"/>
    <lineage>
        <taxon>Bacteria</taxon>
        <taxon>Pseudomonadati</taxon>
        <taxon>Planctomycetota</taxon>
        <taxon>Planctomycetia</taxon>
        <taxon>Pirellulales</taxon>
        <taxon>Lacipirellulaceae</taxon>
        <taxon>Bythopirellula</taxon>
    </lineage>
</organism>
<dbReference type="Proteomes" id="UP000318437">
    <property type="component" value="Unassembled WGS sequence"/>
</dbReference>
<evidence type="ECO:0000259" key="1">
    <source>
        <dbReference type="Pfam" id="PF06439"/>
    </source>
</evidence>
<proteinExistence type="predicted"/>
<gene>
    <name evidence="2" type="ORF">Pla144_46220</name>
</gene>
<name>A0A5C6CD86_9BACT</name>
<protein>
    <recommendedName>
        <fullName evidence="1">3-keto-alpha-glucoside-1,2-lyase/3-keto-2-hydroxy-glucal hydratase domain-containing protein</fullName>
    </recommendedName>
</protein>
<dbReference type="InterPro" id="IPR010496">
    <property type="entry name" value="AL/BT2_dom"/>
</dbReference>
<keyword evidence="3" id="KW-1185">Reference proteome</keyword>
<accession>A0A5C6CD86</accession>
<feature type="domain" description="3-keto-alpha-glucoside-1,2-lyase/3-keto-2-hydroxy-glucal hydratase" evidence="1">
    <location>
        <begin position="34"/>
        <end position="220"/>
    </location>
</feature>
<comment type="caution">
    <text evidence="2">The sequence shown here is derived from an EMBL/GenBank/DDBJ whole genome shotgun (WGS) entry which is preliminary data.</text>
</comment>
<dbReference type="AlphaFoldDB" id="A0A5C6CD86"/>
<dbReference type="EMBL" id="SJPS01000010">
    <property type="protein sequence ID" value="TWU21401.1"/>
    <property type="molecule type" value="Genomic_DNA"/>
</dbReference>
<dbReference type="Gene3D" id="2.60.120.560">
    <property type="entry name" value="Exo-inulinase, domain 1"/>
    <property type="match status" value="1"/>
</dbReference>
<evidence type="ECO:0000313" key="3">
    <source>
        <dbReference type="Proteomes" id="UP000318437"/>
    </source>
</evidence>
<sequence length="223" mass="24927">MQTHGGEIRWRNIWVREIPAKEANELLASKNPEGFQSIFNGKDFTGWRGAVSEYEIEDGSLYCKKGRGNGEVLYTDGSYDDFVVRLMFQLPPAGNNGLAIRYPGEGGAWNDGMCELQILDSEHPKYRDLDVRQYHGSAYGMVPAVRGYLRPQGEWNFQEATVEGPTIKVELDGSIILETDLSEVTETMGGHEHPGRLRSAGHFGFAGHDDPVKFCDISIKELK</sequence>
<evidence type="ECO:0000313" key="2">
    <source>
        <dbReference type="EMBL" id="TWU21401.1"/>
    </source>
</evidence>
<dbReference type="Pfam" id="PF06439">
    <property type="entry name" value="3keto-disac_hyd"/>
    <property type="match status" value="1"/>
</dbReference>